<dbReference type="GO" id="GO:0016836">
    <property type="term" value="F:hydro-lyase activity"/>
    <property type="evidence" value="ECO:0007669"/>
    <property type="project" value="TreeGrafter"/>
</dbReference>
<comment type="caution">
    <text evidence="6">The sequence shown here is derived from an EMBL/GenBank/DDBJ whole genome shotgun (WGS) entry which is preliminary data.</text>
</comment>
<accession>A0A2T7PN43</accession>
<dbReference type="GO" id="GO:0016052">
    <property type="term" value="P:carbohydrate catabolic process"/>
    <property type="evidence" value="ECO:0007669"/>
    <property type="project" value="TreeGrafter"/>
</dbReference>
<evidence type="ECO:0000256" key="3">
    <source>
        <dbReference type="ARBA" id="ARBA00022842"/>
    </source>
</evidence>
<feature type="region of interest" description="Disordered" evidence="4">
    <location>
        <begin position="1"/>
        <end position="22"/>
    </location>
</feature>
<organism evidence="6 7">
    <name type="scientific">Pomacea canaliculata</name>
    <name type="common">Golden apple snail</name>
    <dbReference type="NCBI Taxonomy" id="400727"/>
    <lineage>
        <taxon>Eukaryota</taxon>
        <taxon>Metazoa</taxon>
        <taxon>Spiralia</taxon>
        <taxon>Lophotrochozoa</taxon>
        <taxon>Mollusca</taxon>
        <taxon>Gastropoda</taxon>
        <taxon>Caenogastropoda</taxon>
        <taxon>Architaenioglossa</taxon>
        <taxon>Ampullarioidea</taxon>
        <taxon>Ampullariidae</taxon>
        <taxon>Pomacea</taxon>
    </lineage>
</organism>
<dbReference type="OrthoDB" id="17395at2759"/>
<gene>
    <name evidence="6" type="ORF">C0Q70_06101</name>
</gene>
<evidence type="ECO:0000259" key="5">
    <source>
        <dbReference type="SMART" id="SM00922"/>
    </source>
</evidence>
<dbReference type="InterPro" id="IPR029065">
    <property type="entry name" value="Enolase_C-like"/>
</dbReference>
<dbReference type="SUPFAM" id="SSF51604">
    <property type="entry name" value="Enolase C-terminal domain-like"/>
    <property type="match status" value="1"/>
</dbReference>
<dbReference type="PANTHER" id="PTHR13794">
    <property type="entry name" value="ENOLASE SUPERFAMILY, MANDELATE RACEMASE"/>
    <property type="match status" value="1"/>
</dbReference>
<keyword evidence="2" id="KW-0479">Metal-binding</keyword>
<dbReference type="GO" id="GO:0000287">
    <property type="term" value="F:magnesium ion binding"/>
    <property type="evidence" value="ECO:0007669"/>
    <property type="project" value="TreeGrafter"/>
</dbReference>
<keyword evidence="3" id="KW-0460">Magnesium</keyword>
<dbReference type="Gene3D" id="3.20.20.120">
    <property type="entry name" value="Enolase-like C-terminal domain"/>
    <property type="match status" value="1"/>
</dbReference>
<sequence>MPQGSSLTGHLRCRSGSLGSPGKIRGEPVYQLLGGKTKQRLPVYCTTARPDLAKEMGFVGAKIACPYGPAEGDAGLEKNVAFFRNWRDKVGPEFPLMLDCYMALTAPYAARLARRLEPLGLKWIEEYLPPDSYAGYTQVREALRGCDVLLTTGEHEYTRYGFRQLLSSRCVDILQPDITWVELDRGAAGRCHGSGRGRPGDPARVQRLFIPSAIRLHQLPRGRVHQPQSKRRQDHALLRRSVS</sequence>
<feature type="region of interest" description="Disordered" evidence="4">
    <location>
        <begin position="221"/>
        <end position="243"/>
    </location>
</feature>
<dbReference type="Proteomes" id="UP000245119">
    <property type="component" value="Linkage Group LG3"/>
</dbReference>
<evidence type="ECO:0000313" key="7">
    <source>
        <dbReference type="Proteomes" id="UP000245119"/>
    </source>
</evidence>
<dbReference type="SMART" id="SM00922">
    <property type="entry name" value="MR_MLE"/>
    <property type="match status" value="1"/>
</dbReference>
<reference evidence="6 7" key="1">
    <citation type="submission" date="2018-04" db="EMBL/GenBank/DDBJ databases">
        <title>The genome of golden apple snail Pomacea canaliculata provides insight into stress tolerance and invasive adaptation.</title>
        <authorList>
            <person name="Liu C."/>
            <person name="Liu B."/>
            <person name="Ren Y."/>
            <person name="Zhang Y."/>
            <person name="Wang H."/>
            <person name="Li S."/>
            <person name="Jiang F."/>
            <person name="Yin L."/>
            <person name="Zhang G."/>
            <person name="Qian W."/>
            <person name="Fan W."/>
        </authorList>
    </citation>
    <scope>NUCLEOTIDE SEQUENCE [LARGE SCALE GENOMIC DNA]</scope>
    <source>
        <strain evidence="6">SZHN2017</strain>
        <tissue evidence="6">Muscle</tissue>
    </source>
</reference>
<dbReference type="AlphaFoldDB" id="A0A2T7PN43"/>
<dbReference type="Pfam" id="PF13378">
    <property type="entry name" value="MR_MLE_C"/>
    <property type="match status" value="1"/>
</dbReference>
<dbReference type="EMBL" id="PZQS01000003">
    <property type="protein sequence ID" value="PVD34822.1"/>
    <property type="molecule type" value="Genomic_DNA"/>
</dbReference>
<proteinExistence type="predicted"/>
<evidence type="ECO:0000313" key="6">
    <source>
        <dbReference type="EMBL" id="PVD34822.1"/>
    </source>
</evidence>
<evidence type="ECO:0000256" key="2">
    <source>
        <dbReference type="ARBA" id="ARBA00022723"/>
    </source>
</evidence>
<dbReference type="InterPro" id="IPR046945">
    <property type="entry name" value="RHMD-like"/>
</dbReference>
<evidence type="ECO:0000256" key="1">
    <source>
        <dbReference type="ARBA" id="ARBA00001946"/>
    </source>
</evidence>
<feature type="domain" description="Mandelate racemase/muconate lactonizing enzyme C-terminal" evidence="5">
    <location>
        <begin position="50"/>
        <end position="146"/>
    </location>
</feature>
<protein>
    <recommendedName>
        <fullName evidence="5">Mandelate racemase/muconate lactonizing enzyme C-terminal domain-containing protein</fullName>
    </recommendedName>
</protein>
<evidence type="ECO:0000256" key="4">
    <source>
        <dbReference type="SAM" id="MobiDB-lite"/>
    </source>
</evidence>
<dbReference type="STRING" id="400727.A0A2T7PN43"/>
<dbReference type="InterPro" id="IPR013342">
    <property type="entry name" value="Mandelate_racemase_C"/>
</dbReference>
<feature type="compositionally biased region" description="Basic residues" evidence="4">
    <location>
        <begin position="221"/>
        <end position="233"/>
    </location>
</feature>
<name>A0A2T7PN43_POMCA</name>
<keyword evidence="7" id="KW-1185">Reference proteome</keyword>
<dbReference type="PANTHER" id="PTHR13794:SF58">
    <property type="entry name" value="MITOCHONDRIAL ENOLASE SUPERFAMILY MEMBER 1"/>
    <property type="match status" value="1"/>
</dbReference>
<comment type="cofactor">
    <cofactor evidence="1">
        <name>Mg(2+)</name>
        <dbReference type="ChEBI" id="CHEBI:18420"/>
    </cofactor>
</comment>
<dbReference type="InterPro" id="IPR036849">
    <property type="entry name" value="Enolase-like_C_sf"/>
</dbReference>